<sequence length="547" mass="64900">MSQKISARIITMDKEIEFKTIAKTHGKDFFNEVSKNLAMHEIWFFGLMFLDENGDEVWIDDSKKTLKDLKSNVLKLHYKVKYYPEDIGEELIEDNTIRYFFLQVRADILNETIYCPPDTSVLLASYSCQARFGDYNTDSHNTEFLGNQKLLPKTIYAQHKMSPEEFHEAILNLWVKHKGMMKEDAMLEYLKLAQNLEMYGIRYFEITNKKGTELVLGVHAIGLNVYKPTDRMNPIIMFPWSEIKNINYKDRKFIIKSLDKKSTDFIFFSSAPKINKRIMNLGVGNHYLYVRRRKTPSLEIIQMKTKAMEQRKVLLEQRSKLQTEITAREEAEKREKRYQEQIKALKEEMERHKSNLLEAQDTIQKLKDQLLLLQMAKEELEKQQNELRNMMMKLEESKNMEAAERQKLEEEIMNKQDEVRRIQDEVEAKNQETLRLQEEVERARQAEEDLRAQQLADAARQEEQRELESLPEDSKDDLPELAAVNEQLKEQLKLLQQKLEQSRDETKETELDKIHRENIRDGRDKYKTLAEIRKGNTVRRVDLFENL</sequence>
<accession>A0ACB9SW46</accession>
<evidence type="ECO:0000313" key="2">
    <source>
        <dbReference type="Proteomes" id="UP001056778"/>
    </source>
</evidence>
<comment type="caution">
    <text evidence="1">The sequence shown here is derived from an EMBL/GenBank/DDBJ whole genome shotgun (WGS) entry which is preliminary data.</text>
</comment>
<proteinExistence type="predicted"/>
<evidence type="ECO:0000313" key="1">
    <source>
        <dbReference type="EMBL" id="KAI4458785.1"/>
    </source>
</evidence>
<dbReference type="Proteomes" id="UP001056778">
    <property type="component" value="Chromosome 7"/>
</dbReference>
<protein>
    <submittedName>
        <fullName evidence="1">Merlin/moesin/ezrin/radixin</fullName>
    </submittedName>
</protein>
<reference evidence="1" key="1">
    <citation type="submission" date="2022-04" db="EMBL/GenBank/DDBJ databases">
        <title>Chromosome-scale genome assembly of Holotrichia oblita Faldermann.</title>
        <authorList>
            <person name="Rongchong L."/>
        </authorList>
    </citation>
    <scope>NUCLEOTIDE SEQUENCE</scope>
    <source>
        <strain evidence="1">81SQS9</strain>
    </source>
</reference>
<gene>
    <name evidence="1" type="ORF">MML48_7g00006984</name>
</gene>
<keyword evidence="2" id="KW-1185">Reference proteome</keyword>
<name>A0ACB9SW46_HOLOL</name>
<organism evidence="1 2">
    <name type="scientific">Holotrichia oblita</name>
    <name type="common">Chafer beetle</name>
    <dbReference type="NCBI Taxonomy" id="644536"/>
    <lineage>
        <taxon>Eukaryota</taxon>
        <taxon>Metazoa</taxon>
        <taxon>Ecdysozoa</taxon>
        <taxon>Arthropoda</taxon>
        <taxon>Hexapoda</taxon>
        <taxon>Insecta</taxon>
        <taxon>Pterygota</taxon>
        <taxon>Neoptera</taxon>
        <taxon>Endopterygota</taxon>
        <taxon>Coleoptera</taxon>
        <taxon>Polyphaga</taxon>
        <taxon>Scarabaeiformia</taxon>
        <taxon>Scarabaeidae</taxon>
        <taxon>Melolonthinae</taxon>
        <taxon>Holotrichia</taxon>
    </lineage>
</organism>
<dbReference type="EMBL" id="CM043021">
    <property type="protein sequence ID" value="KAI4458785.1"/>
    <property type="molecule type" value="Genomic_DNA"/>
</dbReference>